<keyword evidence="5" id="KW-1185">Reference proteome</keyword>
<evidence type="ECO:0000313" key="5">
    <source>
        <dbReference type="Proteomes" id="UP000050794"/>
    </source>
</evidence>
<reference evidence="6" key="1">
    <citation type="submission" date="2016-06" db="UniProtKB">
        <authorList>
            <consortium name="WormBaseParasite"/>
        </authorList>
    </citation>
    <scope>IDENTIFICATION</scope>
</reference>
<feature type="transmembrane region" description="Helical" evidence="2">
    <location>
        <begin position="119"/>
        <end position="136"/>
    </location>
</feature>
<protein>
    <submittedName>
        <fullName evidence="6">EGF-like domain-containing protein</fullName>
    </submittedName>
</protein>
<evidence type="ECO:0000313" key="6">
    <source>
        <dbReference type="WBParaSite" id="TCNE_0001208001-mRNA-1"/>
    </source>
</evidence>
<reference evidence="4 5" key="2">
    <citation type="submission" date="2018-11" db="EMBL/GenBank/DDBJ databases">
        <authorList>
            <consortium name="Pathogen Informatics"/>
        </authorList>
    </citation>
    <scope>NUCLEOTIDE SEQUENCE [LARGE SCALE GENOMIC DNA]</scope>
</reference>
<dbReference type="EMBL" id="UYWY01021106">
    <property type="protein sequence ID" value="VDM43401.1"/>
    <property type="molecule type" value="Genomic_DNA"/>
</dbReference>
<dbReference type="PROSITE" id="PS50026">
    <property type="entry name" value="EGF_3"/>
    <property type="match status" value="1"/>
</dbReference>
<proteinExistence type="predicted"/>
<dbReference type="InterPro" id="IPR000742">
    <property type="entry name" value="EGF"/>
</dbReference>
<feature type="disulfide bond" evidence="1">
    <location>
        <begin position="92"/>
        <end position="101"/>
    </location>
</feature>
<accession>A0A183UUB0</accession>
<feature type="domain" description="EGF-like" evidence="3">
    <location>
        <begin position="65"/>
        <end position="102"/>
    </location>
</feature>
<keyword evidence="2" id="KW-1133">Transmembrane helix</keyword>
<keyword evidence="2" id="KW-0812">Transmembrane</keyword>
<comment type="caution">
    <text evidence="1">Lacks conserved residue(s) required for the propagation of feature annotation.</text>
</comment>
<evidence type="ECO:0000313" key="4">
    <source>
        <dbReference type="EMBL" id="VDM43401.1"/>
    </source>
</evidence>
<dbReference type="WBParaSite" id="TCNE_0001208001-mRNA-1">
    <property type="protein sequence ID" value="TCNE_0001208001-mRNA-1"/>
    <property type="gene ID" value="TCNE_0001208001"/>
</dbReference>
<dbReference type="Gene3D" id="2.10.25.10">
    <property type="entry name" value="Laminin"/>
    <property type="match status" value="1"/>
</dbReference>
<name>A0A183UUB0_TOXCA</name>
<keyword evidence="2" id="KW-0472">Membrane</keyword>
<evidence type="ECO:0000256" key="1">
    <source>
        <dbReference type="PROSITE-ProRule" id="PRU00076"/>
    </source>
</evidence>
<evidence type="ECO:0000259" key="3">
    <source>
        <dbReference type="PROSITE" id="PS50026"/>
    </source>
</evidence>
<gene>
    <name evidence="4" type="ORF">TCNE_LOCUS12080</name>
</gene>
<sequence>MCYSSRFEYLDGGQSLRGYTVQKVHEAAYDCHVLANDRSEWVSRVSLVVQDCDTEENELKAYKNDRNPCQYGACVVEPFPTDNTLHYLKCSCVPQYTGEFCDLLVEGALIRELINFSPFAGHMFTFFCVFLFYFCCRHRDSKPKISLVDEVPDAPRTIDDPKILYPAALLPETEEEPREEELDGFTVTRLLQELQKS</sequence>
<dbReference type="SUPFAM" id="SSF57196">
    <property type="entry name" value="EGF/Laminin"/>
    <property type="match status" value="1"/>
</dbReference>
<keyword evidence="1" id="KW-0245">EGF-like domain</keyword>
<dbReference type="PROSITE" id="PS00022">
    <property type="entry name" value="EGF_1"/>
    <property type="match status" value="1"/>
</dbReference>
<organism evidence="5 6">
    <name type="scientific">Toxocara canis</name>
    <name type="common">Canine roundworm</name>
    <dbReference type="NCBI Taxonomy" id="6265"/>
    <lineage>
        <taxon>Eukaryota</taxon>
        <taxon>Metazoa</taxon>
        <taxon>Ecdysozoa</taxon>
        <taxon>Nematoda</taxon>
        <taxon>Chromadorea</taxon>
        <taxon>Rhabditida</taxon>
        <taxon>Spirurina</taxon>
        <taxon>Ascaridomorpha</taxon>
        <taxon>Ascaridoidea</taxon>
        <taxon>Toxocaridae</taxon>
        <taxon>Toxocara</taxon>
    </lineage>
</organism>
<dbReference type="AlphaFoldDB" id="A0A183UUB0"/>
<evidence type="ECO:0000256" key="2">
    <source>
        <dbReference type="SAM" id="Phobius"/>
    </source>
</evidence>
<dbReference type="Proteomes" id="UP000050794">
    <property type="component" value="Unassembled WGS sequence"/>
</dbReference>
<keyword evidence="1" id="KW-1015">Disulfide bond</keyword>